<dbReference type="Gene3D" id="3.10.450.50">
    <property type="match status" value="1"/>
</dbReference>
<evidence type="ECO:0000259" key="1">
    <source>
        <dbReference type="Pfam" id="PF13577"/>
    </source>
</evidence>
<dbReference type="RefSeq" id="WP_185778860.1">
    <property type="nucleotide sequence ID" value="NZ_JACJUU010000002.1"/>
</dbReference>
<dbReference type="SUPFAM" id="SSF54427">
    <property type="entry name" value="NTF2-like"/>
    <property type="match status" value="1"/>
</dbReference>
<sequence>MSSSVEDVLAIQAVCKDLAARTAYYSDLQDYASFVQLFTEDAQLTRPGGTPLVGRQAILDSYRAKSADRITRHFVTNSVVYDITPGSASMSSYVLLWSSSTNEPVEAFGRKANARQVAGEFIDKVVLTDDGWKIAERSAIFHMYTD</sequence>
<accession>A0A842HLC0</accession>
<dbReference type="EMBL" id="JACJUU010000002">
    <property type="protein sequence ID" value="MBC2769067.1"/>
    <property type="molecule type" value="Genomic_DNA"/>
</dbReference>
<gene>
    <name evidence="2" type="ORF">GTU67_03945</name>
</gene>
<keyword evidence="3" id="KW-1185">Reference proteome</keyword>
<evidence type="ECO:0000313" key="2">
    <source>
        <dbReference type="EMBL" id="MBC2769067.1"/>
    </source>
</evidence>
<comment type="caution">
    <text evidence="2">The sequence shown here is derived from an EMBL/GenBank/DDBJ whole genome shotgun (WGS) entry which is preliminary data.</text>
</comment>
<dbReference type="AlphaFoldDB" id="A0A842HLC0"/>
<reference evidence="2 3" key="1">
    <citation type="submission" date="2020-08" db="EMBL/GenBank/DDBJ databases">
        <title>Paraeoetvoesia sp. YC-7-48 draft genome sequence.</title>
        <authorList>
            <person name="Yao L."/>
        </authorList>
    </citation>
    <scope>NUCLEOTIDE SEQUENCE [LARGE SCALE GENOMIC DNA]</scope>
    <source>
        <strain evidence="3">YC-7-48</strain>
    </source>
</reference>
<protein>
    <submittedName>
        <fullName evidence="2">Nuclear transport factor 2 family protein</fullName>
    </submittedName>
</protein>
<evidence type="ECO:0000313" key="3">
    <source>
        <dbReference type="Proteomes" id="UP000545386"/>
    </source>
</evidence>
<dbReference type="InterPro" id="IPR032710">
    <property type="entry name" value="NTF2-like_dom_sf"/>
</dbReference>
<organism evidence="2 3">
    <name type="scientific">Pusillimonas minor</name>
    <dbReference type="NCBI Taxonomy" id="2697024"/>
    <lineage>
        <taxon>Bacteria</taxon>
        <taxon>Pseudomonadati</taxon>
        <taxon>Pseudomonadota</taxon>
        <taxon>Betaproteobacteria</taxon>
        <taxon>Burkholderiales</taxon>
        <taxon>Alcaligenaceae</taxon>
        <taxon>Pusillimonas</taxon>
    </lineage>
</organism>
<dbReference type="InterPro" id="IPR037401">
    <property type="entry name" value="SnoaL-like"/>
</dbReference>
<dbReference type="Proteomes" id="UP000545386">
    <property type="component" value="Unassembled WGS sequence"/>
</dbReference>
<proteinExistence type="predicted"/>
<dbReference type="Pfam" id="PF13577">
    <property type="entry name" value="SnoaL_4"/>
    <property type="match status" value="1"/>
</dbReference>
<name>A0A842HLC0_9BURK</name>
<dbReference type="CDD" id="cd00531">
    <property type="entry name" value="NTF2_like"/>
    <property type="match status" value="1"/>
</dbReference>
<feature type="domain" description="SnoaL-like" evidence="1">
    <location>
        <begin position="12"/>
        <end position="137"/>
    </location>
</feature>